<evidence type="ECO:0000256" key="7">
    <source>
        <dbReference type="ARBA" id="ARBA00022741"/>
    </source>
</evidence>
<dbReference type="SMART" id="SM00388">
    <property type="entry name" value="HisKA"/>
    <property type="match status" value="1"/>
</dbReference>
<keyword evidence="11" id="KW-0902">Two-component regulatory system</keyword>
<evidence type="ECO:0000256" key="6">
    <source>
        <dbReference type="ARBA" id="ARBA00022692"/>
    </source>
</evidence>
<organism evidence="15 16">
    <name type="scientific">Rossellomorea aquimaris</name>
    <dbReference type="NCBI Taxonomy" id="189382"/>
    <lineage>
        <taxon>Bacteria</taxon>
        <taxon>Bacillati</taxon>
        <taxon>Bacillota</taxon>
        <taxon>Bacilli</taxon>
        <taxon>Bacillales</taxon>
        <taxon>Bacillaceae</taxon>
        <taxon>Rossellomorea</taxon>
    </lineage>
</organism>
<evidence type="ECO:0000256" key="9">
    <source>
        <dbReference type="ARBA" id="ARBA00022840"/>
    </source>
</evidence>
<evidence type="ECO:0000256" key="8">
    <source>
        <dbReference type="ARBA" id="ARBA00022777"/>
    </source>
</evidence>
<evidence type="ECO:0000256" key="3">
    <source>
        <dbReference type="ARBA" id="ARBA00012438"/>
    </source>
</evidence>
<feature type="domain" description="Histidine kinase" evidence="14">
    <location>
        <begin position="88"/>
        <end position="284"/>
    </location>
</feature>
<dbReference type="PRINTS" id="PR00344">
    <property type="entry name" value="BCTRLSENSOR"/>
</dbReference>
<dbReference type="GO" id="GO:0005886">
    <property type="term" value="C:plasma membrane"/>
    <property type="evidence" value="ECO:0007669"/>
    <property type="project" value="TreeGrafter"/>
</dbReference>
<protein>
    <recommendedName>
        <fullName evidence="3">histidine kinase</fullName>
        <ecNumber evidence="3">2.7.13.3</ecNumber>
    </recommendedName>
</protein>
<dbReference type="PANTHER" id="PTHR45528:SF8">
    <property type="entry name" value="HISTIDINE KINASE"/>
    <property type="match status" value="1"/>
</dbReference>
<evidence type="ECO:0000259" key="14">
    <source>
        <dbReference type="PROSITE" id="PS50109"/>
    </source>
</evidence>
<keyword evidence="9" id="KW-0067">ATP-binding</keyword>
<dbReference type="CDD" id="cd00075">
    <property type="entry name" value="HATPase"/>
    <property type="match status" value="1"/>
</dbReference>
<gene>
    <name evidence="15" type="ORF">FZC85_09325</name>
</gene>
<dbReference type="CDD" id="cd00082">
    <property type="entry name" value="HisKA"/>
    <property type="match status" value="1"/>
</dbReference>
<dbReference type="Gene3D" id="3.30.565.10">
    <property type="entry name" value="Histidine kinase-like ATPase, C-terminal domain"/>
    <property type="match status" value="1"/>
</dbReference>
<comment type="caution">
    <text evidence="15">The sequence shown here is derived from an EMBL/GenBank/DDBJ whole genome shotgun (WGS) entry which is preliminary data.</text>
</comment>
<evidence type="ECO:0000256" key="12">
    <source>
        <dbReference type="ARBA" id="ARBA00023136"/>
    </source>
</evidence>
<dbReference type="InterPro" id="IPR003594">
    <property type="entry name" value="HATPase_dom"/>
</dbReference>
<proteinExistence type="predicted"/>
<dbReference type="PROSITE" id="PS50109">
    <property type="entry name" value="HIS_KIN"/>
    <property type="match status" value="1"/>
</dbReference>
<evidence type="ECO:0000256" key="1">
    <source>
        <dbReference type="ARBA" id="ARBA00000085"/>
    </source>
</evidence>
<dbReference type="InterPro" id="IPR050398">
    <property type="entry name" value="HssS/ArlS-like"/>
</dbReference>
<dbReference type="InterPro" id="IPR036890">
    <property type="entry name" value="HATPase_C_sf"/>
</dbReference>
<evidence type="ECO:0000256" key="2">
    <source>
        <dbReference type="ARBA" id="ARBA00004141"/>
    </source>
</evidence>
<feature type="transmembrane region" description="Helical" evidence="13">
    <location>
        <begin position="6"/>
        <end position="22"/>
    </location>
</feature>
<evidence type="ECO:0000256" key="11">
    <source>
        <dbReference type="ARBA" id="ARBA00023012"/>
    </source>
</evidence>
<evidence type="ECO:0000256" key="13">
    <source>
        <dbReference type="SAM" id="Phobius"/>
    </source>
</evidence>
<dbReference type="InterPro" id="IPR005467">
    <property type="entry name" value="His_kinase_dom"/>
</dbReference>
<keyword evidence="5" id="KW-0808">Transferase</keyword>
<dbReference type="EC" id="2.7.13.3" evidence="3"/>
<evidence type="ECO:0000313" key="15">
    <source>
        <dbReference type="EMBL" id="TYS87350.1"/>
    </source>
</evidence>
<dbReference type="AlphaFoldDB" id="A0A5D4UJR9"/>
<dbReference type="Gene3D" id="1.10.287.130">
    <property type="match status" value="1"/>
</dbReference>
<comment type="subcellular location">
    <subcellularLocation>
        <location evidence="2">Membrane</location>
        <topology evidence="2">Multi-pass membrane protein</topology>
    </subcellularLocation>
</comment>
<dbReference type="Pfam" id="PF02518">
    <property type="entry name" value="HATPase_c"/>
    <property type="match status" value="1"/>
</dbReference>
<dbReference type="SUPFAM" id="SSF47384">
    <property type="entry name" value="Homodimeric domain of signal transducing histidine kinase"/>
    <property type="match status" value="1"/>
</dbReference>
<dbReference type="Proteomes" id="UP000324269">
    <property type="component" value="Unassembled WGS sequence"/>
</dbReference>
<keyword evidence="7" id="KW-0547">Nucleotide-binding</keyword>
<evidence type="ECO:0000313" key="16">
    <source>
        <dbReference type="Proteomes" id="UP000324269"/>
    </source>
</evidence>
<dbReference type="PANTHER" id="PTHR45528">
    <property type="entry name" value="SENSOR HISTIDINE KINASE CPXA"/>
    <property type="match status" value="1"/>
</dbReference>
<keyword evidence="8 15" id="KW-0418">Kinase</keyword>
<accession>A0A5D4UJR9</accession>
<dbReference type="SMART" id="SM00387">
    <property type="entry name" value="HATPase_c"/>
    <property type="match status" value="1"/>
</dbReference>
<evidence type="ECO:0000256" key="4">
    <source>
        <dbReference type="ARBA" id="ARBA00022553"/>
    </source>
</evidence>
<dbReference type="EMBL" id="VTEZ01000002">
    <property type="protein sequence ID" value="TYS87350.1"/>
    <property type="molecule type" value="Genomic_DNA"/>
</dbReference>
<keyword evidence="4" id="KW-0597">Phosphoprotein</keyword>
<reference evidence="15 16" key="1">
    <citation type="submission" date="2019-08" db="EMBL/GenBank/DDBJ databases">
        <title>Bacillus genomes from the desert of Cuatro Cienegas, Coahuila.</title>
        <authorList>
            <person name="Olmedo-Alvarez G."/>
        </authorList>
    </citation>
    <scope>NUCLEOTIDE SEQUENCE [LARGE SCALE GENOMIC DNA]</scope>
    <source>
        <strain evidence="15 16">CH87b_3T</strain>
    </source>
</reference>
<sequence length="301" mass="34848">MLYLLMAVLAAFAYVLIRFYLLKKEMKRATLQLRQLHQQDSAKKLTISFYDRDFEELAQEINNQIDLTKQAEAVKRSTENELRQAISHISHDIRTPMTSILGYIQFLESDEMSHEEKKKYIETIKNSAGRLKVLLEDFFELSIIEQADYPLKMEKVSVNHLIIESLLGFYEEFKKRDIEPDIHIPEQDIMMMADSSLMKRVIENLAVNAIRYSTGNVTIQLKEMDTAVQLKISNSVGKMSELDVHQMFDRFYKADQTRTGKGTGLGLPIAKSLMEKMKGSIHAELKENHLTMICEWEAESD</sequence>
<dbReference type="Pfam" id="PF00512">
    <property type="entry name" value="HisKA"/>
    <property type="match status" value="1"/>
</dbReference>
<evidence type="ECO:0000256" key="5">
    <source>
        <dbReference type="ARBA" id="ARBA00022679"/>
    </source>
</evidence>
<dbReference type="GO" id="GO:0005524">
    <property type="term" value="F:ATP binding"/>
    <property type="evidence" value="ECO:0007669"/>
    <property type="project" value="UniProtKB-KW"/>
</dbReference>
<dbReference type="SUPFAM" id="SSF55874">
    <property type="entry name" value="ATPase domain of HSP90 chaperone/DNA topoisomerase II/histidine kinase"/>
    <property type="match status" value="1"/>
</dbReference>
<dbReference type="GO" id="GO:0000155">
    <property type="term" value="F:phosphorelay sensor kinase activity"/>
    <property type="evidence" value="ECO:0007669"/>
    <property type="project" value="InterPro"/>
</dbReference>
<dbReference type="OrthoDB" id="9792991at2"/>
<dbReference type="InterPro" id="IPR036097">
    <property type="entry name" value="HisK_dim/P_sf"/>
</dbReference>
<dbReference type="InterPro" id="IPR004358">
    <property type="entry name" value="Sig_transdc_His_kin-like_C"/>
</dbReference>
<name>A0A5D4UJR9_9BACI</name>
<keyword evidence="10 13" id="KW-1133">Transmembrane helix</keyword>
<keyword evidence="12 13" id="KW-0472">Membrane</keyword>
<keyword evidence="6 13" id="KW-0812">Transmembrane</keyword>
<dbReference type="InterPro" id="IPR003661">
    <property type="entry name" value="HisK_dim/P_dom"/>
</dbReference>
<evidence type="ECO:0000256" key="10">
    <source>
        <dbReference type="ARBA" id="ARBA00022989"/>
    </source>
</evidence>
<comment type="catalytic activity">
    <reaction evidence="1">
        <text>ATP + protein L-histidine = ADP + protein N-phospho-L-histidine.</text>
        <dbReference type="EC" id="2.7.13.3"/>
    </reaction>
</comment>